<dbReference type="InterPro" id="IPR012337">
    <property type="entry name" value="RNaseH-like_sf"/>
</dbReference>
<dbReference type="OrthoDB" id="3227343at2759"/>
<accession>A0A9Q3EWG1</accession>
<evidence type="ECO:0000259" key="2">
    <source>
        <dbReference type="PROSITE" id="PS50994"/>
    </source>
</evidence>
<dbReference type="Proteomes" id="UP000765509">
    <property type="component" value="Unassembled WGS sequence"/>
</dbReference>
<dbReference type="InterPro" id="IPR001584">
    <property type="entry name" value="Integrase_cat-core"/>
</dbReference>
<feature type="domain" description="Integrase catalytic" evidence="2">
    <location>
        <begin position="1"/>
        <end position="159"/>
    </location>
</feature>
<dbReference type="GO" id="GO:0003723">
    <property type="term" value="F:RNA binding"/>
    <property type="evidence" value="ECO:0007669"/>
    <property type="project" value="UniProtKB-KW"/>
</dbReference>
<sequence length="159" mass="17669">MDLVTGLVPGGKENFNPCLAIVERYSKSVRCLSCHKGDTAIDIVLIFWNSIIATCGVPKITIGDRDPKFTSEIWNNLYHILGTNLAFSTVYHPQTDGLAQKIIQTMEDIIQRFCAYGMEYKDNEGHNHDLGALLPAIQLAYNTSLHSTTGKSPSLLEKR</sequence>
<dbReference type="Gene3D" id="3.30.420.10">
    <property type="entry name" value="Ribonuclease H-like superfamily/Ribonuclease H"/>
    <property type="match status" value="1"/>
</dbReference>
<dbReference type="InterPro" id="IPR050951">
    <property type="entry name" value="Retrovirus_Pol_polyprotein"/>
</dbReference>
<comment type="caution">
    <text evidence="3">The sequence shown here is derived from an EMBL/GenBank/DDBJ whole genome shotgun (WGS) entry which is preliminary data.</text>
</comment>
<reference evidence="3" key="1">
    <citation type="submission" date="2021-03" db="EMBL/GenBank/DDBJ databases">
        <title>Draft genome sequence of rust myrtle Austropuccinia psidii MF-1, a brazilian biotype.</title>
        <authorList>
            <person name="Quecine M.C."/>
            <person name="Pachon D.M.R."/>
            <person name="Bonatelli M.L."/>
            <person name="Correr F.H."/>
            <person name="Franceschini L.M."/>
            <person name="Leite T.F."/>
            <person name="Margarido G.R.A."/>
            <person name="Almeida C.A."/>
            <person name="Ferrarezi J.A."/>
            <person name="Labate C.A."/>
        </authorList>
    </citation>
    <scope>NUCLEOTIDE SEQUENCE</scope>
    <source>
        <strain evidence="3">MF-1</strain>
    </source>
</reference>
<dbReference type="GO" id="GO:0015074">
    <property type="term" value="P:DNA integration"/>
    <property type="evidence" value="ECO:0007669"/>
    <property type="project" value="InterPro"/>
</dbReference>
<dbReference type="AlphaFoldDB" id="A0A9Q3EWG1"/>
<organism evidence="3 4">
    <name type="scientific">Austropuccinia psidii MF-1</name>
    <dbReference type="NCBI Taxonomy" id="1389203"/>
    <lineage>
        <taxon>Eukaryota</taxon>
        <taxon>Fungi</taxon>
        <taxon>Dikarya</taxon>
        <taxon>Basidiomycota</taxon>
        <taxon>Pucciniomycotina</taxon>
        <taxon>Pucciniomycetes</taxon>
        <taxon>Pucciniales</taxon>
        <taxon>Sphaerophragmiaceae</taxon>
        <taxon>Austropuccinia</taxon>
    </lineage>
</organism>
<keyword evidence="4" id="KW-1185">Reference proteome</keyword>
<dbReference type="EMBL" id="AVOT02034397">
    <property type="protein sequence ID" value="MBW0528494.1"/>
    <property type="molecule type" value="Genomic_DNA"/>
</dbReference>
<proteinExistence type="predicted"/>
<evidence type="ECO:0000313" key="4">
    <source>
        <dbReference type="Proteomes" id="UP000765509"/>
    </source>
</evidence>
<gene>
    <name evidence="3" type="ORF">O181_068209</name>
</gene>
<dbReference type="PANTHER" id="PTHR37984">
    <property type="entry name" value="PROTEIN CBG26694"/>
    <property type="match status" value="1"/>
</dbReference>
<evidence type="ECO:0000313" key="3">
    <source>
        <dbReference type="EMBL" id="MBW0528494.1"/>
    </source>
</evidence>
<dbReference type="PANTHER" id="PTHR37984:SF5">
    <property type="entry name" value="PROTEIN NYNRIN-LIKE"/>
    <property type="match status" value="1"/>
</dbReference>
<name>A0A9Q3EWG1_9BASI</name>
<dbReference type="PROSITE" id="PS50994">
    <property type="entry name" value="INTEGRASE"/>
    <property type="match status" value="1"/>
</dbReference>
<dbReference type="SUPFAM" id="SSF53098">
    <property type="entry name" value="Ribonuclease H-like"/>
    <property type="match status" value="1"/>
</dbReference>
<dbReference type="GO" id="GO:0005634">
    <property type="term" value="C:nucleus"/>
    <property type="evidence" value="ECO:0007669"/>
    <property type="project" value="UniProtKB-ARBA"/>
</dbReference>
<dbReference type="InterPro" id="IPR036397">
    <property type="entry name" value="RNaseH_sf"/>
</dbReference>
<protein>
    <recommendedName>
        <fullName evidence="2">Integrase catalytic domain-containing protein</fullName>
    </recommendedName>
</protein>
<evidence type="ECO:0000256" key="1">
    <source>
        <dbReference type="ARBA" id="ARBA00022884"/>
    </source>
</evidence>
<keyword evidence="1" id="KW-0694">RNA-binding</keyword>